<feature type="non-terminal residue" evidence="5">
    <location>
        <position position="64"/>
    </location>
</feature>
<gene>
    <name evidence="5" type="ORF">JBS370_LOCUS40206</name>
</gene>
<dbReference type="Gene3D" id="3.30.40.10">
    <property type="entry name" value="Zinc/RING finger domain, C3HC4 (zinc finger)"/>
    <property type="match status" value="1"/>
</dbReference>
<keyword evidence="3" id="KW-0862">Zinc</keyword>
<dbReference type="InterPro" id="IPR019787">
    <property type="entry name" value="Znf_PHD-finger"/>
</dbReference>
<feature type="domain" description="PHD-type" evidence="4">
    <location>
        <begin position="20"/>
        <end position="62"/>
    </location>
</feature>
<keyword evidence="2" id="KW-0863">Zinc-finger</keyword>
<proteinExistence type="predicted"/>
<dbReference type="GO" id="GO:0005737">
    <property type="term" value="C:cytoplasm"/>
    <property type="evidence" value="ECO:0007669"/>
    <property type="project" value="TreeGrafter"/>
</dbReference>
<dbReference type="CDD" id="cd15542">
    <property type="entry name" value="PHD_UBR7"/>
    <property type="match status" value="1"/>
</dbReference>
<evidence type="ECO:0000256" key="3">
    <source>
        <dbReference type="ARBA" id="ARBA00022833"/>
    </source>
</evidence>
<dbReference type="EMBL" id="CAJOBD010034119">
    <property type="protein sequence ID" value="CAF4295509.1"/>
    <property type="molecule type" value="Genomic_DNA"/>
</dbReference>
<sequence length="64" mass="7424">NKDPINTANKYDDNFRGLYCTCKRPYPDKESPTADDSMIQCMICEDWFHSQHLGVPLPMEENEA</sequence>
<evidence type="ECO:0000259" key="4">
    <source>
        <dbReference type="Pfam" id="PF00628"/>
    </source>
</evidence>
<dbReference type="SUPFAM" id="SSF57903">
    <property type="entry name" value="FYVE/PHD zinc finger"/>
    <property type="match status" value="1"/>
</dbReference>
<dbReference type="PANTHER" id="PTHR13513">
    <property type="entry name" value="E3 UBIQUITIN-PROTEIN LIGASE UBR7"/>
    <property type="match status" value="1"/>
</dbReference>
<dbReference type="AlphaFoldDB" id="A0A820HLQ5"/>
<comment type="caution">
    <text evidence="5">The sequence shown here is derived from an EMBL/GenBank/DDBJ whole genome shotgun (WGS) entry which is preliminary data.</text>
</comment>
<evidence type="ECO:0000313" key="6">
    <source>
        <dbReference type="Proteomes" id="UP000663836"/>
    </source>
</evidence>
<feature type="non-terminal residue" evidence="5">
    <location>
        <position position="1"/>
    </location>
</feature>
<evidence type="ECO:0000256" key="2">
    <source>
        <dbReference type="ARBA" id="ARBA00022771"/>
    </source>
</evidence>
<reference evidence="5" key="1">
    <citation type="submission" date="2021-02" db="EMBL/GenBank/DDBJ databases">
        <authorList>
            <person name="Nowell W R."/>
        </authorList>
    </citation>
    <scope>NUCLEOTIDE SEQUENCE</scope>
</reference>
<dbReference type="InterPro" id="IPR013083">
    <property type="entry name" value="Znf_RING/FYVE/PHD"/>
</dbReference>
<evidence type="ECO:0000256" key="1">
    <source>
        <dbReference type="ARBA" id="ARBA00022723"/>
    </source>
</evidence>
<keyword evidence="1" id="KW-0479">Metal-binding</keyword>
<dbReference type="GO" id="GO:0008270">
    <property type="term" value="F:zinc ion binding"/>
    <property type="evidence" value="ECO:0007669"/>
    <property type="project" value="UniProtKB-KW"/>
</dbReference>
<dbReference type="Proteomes" id="UP000663836">
    <property type="component" value="Unassembled WGS sequence"/>
</dbReference>
<organism evidence="5 6">
    <name type="scientific">Rotaria sordida</name>
    <dbReference type="NCBI Taxonomy" id="392033"/>
    <lineage>
        <taxon>Eukaryota</taxon>
        <taxon>Metazoa</taxon>
        <taxon>Spiralia</taxon>
        <taxon>Gnathifera</taxon>
        <taxon>Rotifera</taxon>
        <taxon>Eurotatoria</taxon>
        <taxon>Bdelloidea</taxon>
        <taxon>Philodinida</taxon>
        <taxon>Philodinidae</taxon>
        <taxon>Rotaria</taxon>
    </lineage>
</organism>
<evidence type="ECO:0000313" key="5">
    <source>
        <dbReference type="EMBL" id="CAF4295509.1"/>
    </source>
</evidence>
<name>A0A820HLQ5_9BILA</name>
<protein>
    <recommendedName>
        <fullName evidence="4">PHD-type domain-containing protein</fullName>
    </recommendedName>
</protein>
<dbReference type="GO" id="GO:0061630">
    <property type="term" value="F:ubiquitin protein ligase activity"/>
    <property type="evidence" value="ECO:0007669"/>
    <property type="project" value="InterPro"/>
</dbReference>
<dbReference type="Pfam" id="PF00628">
    <property type="entry name" value="PHD"/>
    <property type="match status" value="1"/>
</dbReference>
<dbReference type="InterPro" id="IPR011011">
    <property type="entry name" value="Znf_FYVE_PHD"/>
</dbReference>
<dbReference type="InterPro" id="IPR040204">
    <property type="entry name" value="UBR7"/>
</dbReference>
<dbReference type="PANTHER" id="PTHR13513:SF9">
    <property type="entry name" value="E3 UBIQUITIN-PROTEIN LIGASE UBR7-RELATED"/>
    <property type="match status" value="1"/>
</dbReference>
<accession>A0A820HLQ5</accession>